<sequence>MDTGVLRPKLNGWLDKLSYNKDFYNGPRYATEGYSEERSRHMQDYHKFGECDKVKKFFRADHFR</sequence>
<organism evidence="1 2">
    <name type="scientific">Clonostachys chloroleuca</name>
    <dbReference type="NCBI Taxonomy" id="1926264"/>
    <lineage>
        <taxon>Eukaryota</taxon>
        <taxon>Fungi</taxon>
        <taxon>Dikarya</taxon>
        <taxon>Ascomycota</taxon>
        <taxon>Pezizomycotina</taxon>
        <taxon>Sordariomycetes</taxon>
        <taxon>Hypocreomycetidae</taxon>
        <taxon>Hypocreales</taxon>
        <taxon>Bionectriaceae</taxon>
        <taxon>Clonostachys</taxon>
    </lineage>
</organism>
<evidence type="ECO:0000313" key="2">
    <source>
        <dbReference type="Proteomes" id="UP001160390"/>
    </source>
</evidence>
<keyword evidence="2" id="KW-1185">Reference proteome</keyword>
<name>A0AA35QCF4_9HYPO</name>
<gene>
    <name evidence="1" type="ORF">CCHLO57077_00018867</name>
</gene>
<dbReference type="EMBL" id="CABFNP030001319">
    <property type="protein sequence ID" value="CAI6099467.1"/>
    <property type="molecule type" value="Genomic_DNA"/>
</dbReference>
<proteinExistence type="predicted"/>
<evidence type="ECO:0000313" key="1">
    <source>
        <dbReference type="EMBL" id="CAI6099467.1"/>
    </source>
</evidence>
<dbReference type="Proteomes" id="UP001160390">
    <property type="component" value="Unassembled WGS sequence"/>
</dbReference>
<comment type="caution">
    <text evidence="1">The sequence shown here is derived from an EMBL/GenBank/DDBJ whole genome shotgun (WGS) entry which is preliminary data.</text>
</comment>
<accession>A0AA35QCF4</accession>
<protein>
    <submittedName>
        <fullName evidence="1">Uncharacterized protein</fullName>
    </submittedName>
</protein>
<reference evidence="1" key="1">
    <citation type="submission" date="2023-01" db="EMBL/GenBank/DDBJ databases">
        <authorList>
            <person name="Piombo E."/>
        </authorList>
    </citation>
    <scope>NUCLEOTIDE SEQUENCE</scope>
</reference>
<dbReference type="AlphaFoldDB" id="A0AA35QCF4"/>